<dbReference type="Proteomes" id="UP000183063">
    <property type="component" value="Unassembled WGS sequence"/>
</dbReference>
<dbReference type="RefSeq" id="WP_210216957.1">
    <property type="nucleotide sequence ID" value="NZ_FOCV01000027.1"/>
</dbReference>
<keyword evidence="4" id="KW-1185">Reference proteome</keyword>
<proteinExistence type="predicted"/>
<dbReference type="Proteomes" id="UP000198939">
    <property type="component" value="Unassembled WGS sequence"/>
</dbReference>
<accession>A0A1H8T3T9</accession>
<reference evidence="3" key="3">
    <citation type="submission" date="2016-10" db="EMBL/GenBank/DDBJ databases">
        <authorList>
            <person name="Wibberg D."/>
        </authorList>
    </citation>
    <scope>NUCLEOTIDE SEQUENCE [LARGE SCALE GENOMIC DNA]</scope>
</reference>
<organism evidence="1 3">
    <name type="scientific">Rhizobium tibeticum</name>
    <dbReference type="NCBI Taxonomy" id="501024"/>
    <lineage>
        <taxon>Bacteria</taxon>
        <taxon>Pseudomonadati</taxon>
        <taxon>Pseudomonadota</taxon>
        <taxon>Alphaproteobacteria</taxon>
        <taxon>Hyphomicrobiales</taxon>
        <taxon>Rhizobiaceae</taxon>
        <taxon>Rhizobium/Agrobacterium group</taxon>
        <taxon>Rhizobium</taxon>
    </lineage>
</organism>
<dbReference type="AlphaFoldDB" id="A0A1H8T3T9"/>
<gene>
    <name evidence="1" type="ORF">RTCCBAU85039_5071</name>
    <name evidence="2" type="ORF">SAMN05216228_102736</name>
</gene>
<evidence type="ECO:0000313" key="2">
    <source>
        <dbReference type="EMBL" id="SEO85542.1"/>
    </source>
</evidence>
<evidence type="ECO:0000313" key="4">
    <source>
        <dbReference type="Proteomes" id="UP000198939"/>
    </source>
</evidence>
<reference evidence="2 4" key="2">
    <citation type="submission" date="2016-10" db="EMBL/GenBank/DDBJ databases">
        <authorList>
            <person name="Varghese N."/>
            <person name="Submissions S."/>
        </authorList>
    </citation>
    <scope>NUCLEOTIDE SEQUENCE [LARGE SCALE GENOMIC DNA]</scope>
    <source>
        <strain evidence="2 4">CGMCC 1.7071</strain>
    </source>
</reference>
<sequence length="52" mass="6197">MDKRRLFGREITAAEIFLLWSPRGTDTFLMPFLQPIELEASKWKLRNFIVVD</sequence>
<dbReference type="EMBL" id="FNXB01000036">
    <property type="protein sequence ID" value="SEI14326.1"/>
    <property type="molecule type" value="Genomic_DNA"/>
</dbReference>
<dbReference type="EMBL" id="FOCV01000027">
    <property type="protein sequence ID" value="SEO85542.1"/>
    <property type="molecule type" value="Genomic_DNA"/>
</dbReference>
<protein>
    <submittedName>
        <fullName evidence="1">Uncharacterized protein</fullName>
    </submittedName>
</protein>
<reference evidence="1" key="1">
    <citation type="submission" date="2016-10" db="EMBL/GenBank/DDBJ databases">
        <authorList>
            <person name="de Groot N.N."/>
        </authorList>
    </citation>
    <scope>NUCLEOTIDE SEQUENCE [LARGE SCALE GENOMIC DNA]</scope>
    <source>
        <strain evidence="1">CCBAU85039</strain>
    </source>
</reference>
<evidence type="ECO:0000313" key="1">
    <source>
        <dbReference type="EMBL" id="SEI14326.1"/>
    </source>
</evidence>
<name>A0A1H8T3T9_9HYPH</name>
<evidence type="ECO:0000313" key="3">
    <source>
        <dbReference type="Proteomes" id="UP000183063"/>
    </source>
</evidence>